<sequence length="357" mass="38096">MDRPKVSEEAAPAYHELFDTESINQPAATSSRTHQYAAVPHTDLDENANTASHHDVESHPQESGHPLVQLDPTKPHFHCETCDRQLERRERREKENQPDVEPQQAAQPNPPVKEGERDRVEDSVGEERKLMQEGDTYAGLIALLTQSNATSLLADLVTEAILPALIEQAASAAKRNFAVKYTIARWHSSLARAVSASGNPGLSVTSWVSNGTDLMPLLGQRMPIPKHILHPSSGSLIIRAPVERDDAPEPAVLIAAVARPVADIVHPVPDVLVVALQAIREVDVECFKRAVAPGVVIWHTGPAKVDPGAVAGGLVWFAPATGAGAEAAVGVDVSLVVHTVEAVGAVVPLEVVYGPGG</sequence>
<dbReference type="Proteomes" id="UP000654922">
    <property type="component" value="Unassembled WGS sequence"/>
</dbReference>
<protein>
    <recommendedName>
        <fullName evidence="2">Beta-lactamase-like ARB-00930-like C-terminal domain-containing protein</fullName>
    </recommendedName>
</protein>
<comment type="caution">
    <text evidence="3">The sequence shown here is derived from an EMBL/GenBank/DDBJ whole genome shotgun (WGS) entry which is preliminary data.</text>
</comment>
<feature type="domain" description="Beta-lactamase-like ARB-00930-like C-terminal" evidence="2">
    <location>
        <begin position="169"/>
        <end position="220"/>
    </location>
</feature>
<proteinExistence type="predicted"/>
<feature type="region of interest" description="Disordered" evidence="1">
    <location>
        <begin position="1"/>
        <end position="124"/>
    </location>
</feature>
<dbReference type="AlphaFoldDB" id="A0A8H6Q6S0"/>
<name>A0A8H6Q6S0_9EURO</name>
<dbReference type="InterPro" id="IPR058664">
    <property type="entry name" value="ARB_00930-like_C"/>
</dbReference>
<dbReference type="Pfam" id="PF26335">
    <property type="entry name" value="ARB_00930_C"/>
    <property type="match status" value="1"/>
</dbReference>
<feature type="compositionally biased region" description="Basic and acidic residues" evidence="1">
    <location>
        <begin position="113"/>
        <end position="124"/>
    </location>
</feature>
<accession>A0A8H6Q6S0</accession>
<feature type="compositionally biased region" description="Polar residues" evidence="1">
    <location>
        <begin position="21"/>
        <end position="34"/>
    </location>
</feature>
<gene>
    <name evidence="3" type="ORF">CNMCM5623_001265</name>
</gene>
<evidence type="ECO:0000313" key="3">
    <source>
        <dbReference type="EMBL" id="KAF7168195.1"/>
    </source>
</evidence>
<reference evidence="3" key="1">
    <citation type="submission" date="2020-06" db="EMBL/GenBank/DDBJ databases">
        <title>Draft genome sequences of strains closely related to Aspergillus parafelis and Aspergillus hiratsukae.</title>
        <authorList>
            <person name="Dos Santos R.A.C."/>
            <person name="Rivero-Menendez O."/>
            <person name="Steenwyk J.L."/>
            <person name="Mead M.E."/>
            <person name="Goldman G.H."/>
            <person name="Alastruey-Izquierdo A."/>
            <person name="Rokas A."/>
        </authorList>
    </citation>
    <scope>NUCLEOTIDE SEQUENCE</scope>
    <source>
        <strain evidence="3">CNM-CM5623</strain>
    </source>
</reference>
<dbReference type="EMBL" id="JACBAE010001270">
    <property type="protein sequence ID" value="KAF7168195.1"/>
    <property type="molecule type" value="Genomic_DNA"/>
</dbReference>
<organism evidence="3 4">
    <name type="scientific">Aspergillus felis</name>
    <dbReference type="NCBI Taxonomy" id="1287682"/>
    <lineage>
        <taxon>Eukaryota</taxon>
        <taxon>Fungi</taxon>
        <taxon>Dikarya</taxon>
        <taxon>Ascomycota</taxon>
        <taxon>Pezizomycotina</taxon>
        <taxon>Eurotiomycetes</taxon>
        <taxon>Eurotiomycetidae</taxon>
        <taxon>Eurotiales</taxon>
        <taxon>Aspergillaceae</taxon>
        <taxon>Aspergillus</taxon>
        <taxon>Aspergillus subgen. Fumigati</taxon>
    </lineage>
</organism>
<feature type="compositionally biased region" description="Basic and acidic residues" evidence="1">
    <location>
        <begin position="73"/>
        <end position="97"/>
    </location>
</feature>
<evidence type="ECO:0000313" key="4">
    <source>
        <dbReference type="Proteomes" id="UP000654922"/>
    </source>
</evidence>
<dbReference type="OrthoDB" id="4506934at2759"/>
<evidence type="ECO:0000256" key="1">
    <source>
        <dbReference type="SAM" id="MobiDB-lite"/>
    </source>
</evidence>
<feature type="compositionally biased region" description="Basic and acidic residues" evidence="1">
    <location>
        <begin position="52"/>
        <end position="62"/>
    </location>
</feature>
<evidence type="ECO:0000259" key="2">
    <source>
        <dbReference type="Pfam" id="PF26335"/>
    </source>
</evidence>